<organism evidence="2 3">
    <name type="scientific">Monosporascus ibericus</name>
    <dbReference type="NCBI Taxonomy" id="155417"/>
    <lineage>
        <taxon>Eukaryota</taxon>
        <taxon>Fungi</taxon>
        <taxon>Dikarya</taxon>
        <taxon>Ascomycota</taxon>
        <taxon>Pezizomycotina</taxon>
        <taxon>Sordariomycetes</taxon>
        <taxon>Xylariomycetidae</taxon>
        <taxon>Xylariales</taxon>
        <taxon>Xylariales incertae sedis</taxon>
        <taxon>Monosporascus</taxon>
    </lineage>
</organism>
<dbReference type="Proteomes" id="UP000293360">
    <property type="component" value="Unassembled WGS sequence"/>
</dbReference>
<evidence type="ECO:0000313" key="2">
    <source>
        <dbReference type="EMBL" id="RYO96193.1"/>
    </source>
</evidence>
<dbReference type="STRING" id="155417.A0A4Q4T080"/>
<sequence length="244" mass="26997">MLTHQVQSIRQATESNLQRLYNNQSLNLPSIPYASSLETDVERIEQVSPATRLRKRQIGSGGDDNERQLKRAQLTRKNLALFNKMTKRKGTNKASASAPPESTVEPPTTKPTSTTSSGFAIQARKNGILNPIYSKPPKTSRVSANGTSSLAERLRPPTTMVFEVGGQLLKKYHGKDYQTAFNQAFTAFPKDIGFNNGLSPPQPDSVEGLEMEEYRPFPVDEHVSGAVLYKDDPLSLTLPHLTEE</sequence>
<name>A0A4Q4T080_9PEZI</name>
<evidence type="ECO:0000256" key="1">
    <source>
        <dbReference type="SAM" id="MobiDB-lite"/>
    </source>
</evidence>
<protein>
    <submittedName>
        <fullName evidence="2">Uncharacterized protein</fullName>
    </submittedName>
</protein>
<feature type="region of interest" description="Disordered" evidence="1">
    <location>
        <begin position="82"/>
        <end position="149"/>
    </location>
</feature>
<dbReference type="OrthoDB" id="5424149at2759"/>
<comment type="caution">
    <text evidence="2">The sequence shown here is derived from an EMBL/GenBank/DDBJ whole genome shotgun (WGS) entry which is preliminary data.</text>
</comment>
<gene>
    <name evidence="2" type="ORF">DL764_007509</name>
</gene>
<dbReference type="EMBL" id="QJNU01000522">
    <property type="protein sequence ID" value="RYO96193.1"/>
    <property type="molecule type" value="Genomic_DNA"/>
</dbReference>
<evidence type="ECO:0000313" key="3">
    <source>
        <dbReference type="Proteomes" id="UP000293360"/>
    </source>
</evidence>
<feature type="compositionally biased region" description="Polar residues" evidence="1">
    <location>
        <begin position="140"/>
        <end position="149"/>
    </location>
</feature>
<reference evidence="2 3" key="1">
    <citation type="submission" date="2018-06" db="EMBL/GenBank/DDBJ databases">
        <title>Complete Genomes of Monosporascus.</title>
        <authorList>
            <person name="Robinson A.J."/>
            <person name="Natvig D.O."/>
        </authorList>
    </citation>
    <scope>NUCLEOTIDE SEQUENCE [LARGE SCALE GENOMIC DNA]</scope>
    <source>
        <strain evidence="2 3">CBS 110550</strain>
    </source>
</reference>
<accession>A0A4Q4T080</accession>
<proteinExistence type="predicted"/>
<dbReference type="AlphaFoldDB" id="A0A4Q4T080"/>
<feature type="compositionally biased region" description="Low complexity" evidence="1">
    <location>
        <begin position="94"/>
        <end position="117"/>
    </location>
</feature>
<keyword evidence="3" id="KW-1185">Reference proteome</keyword>